<gene>
    <name evidence="7" type="ORF">IAB71_07315</name>
</gene>
<dbReference type="CDD" id="cd00609">
    <property type="entry name" value="AAT_like"/>
    <property type="match status" value="1"/>
</dbReference>
<accession>A0A9D1P3W6</accession>
<dbReference type="GO" id="GO:0030170">
    <property type="term" value="F:pyridoxal phosphate binding"/>
    <property type="evidence" value="ECO:0007669"/>
    <property type="project" value="InterPro"/>
</dbReference>
<dbReference type="InterPro" id="IPR004839">
    <property type="entry name" value="Aminotransferase_I/II_large"/>
</dbReference>
<reference evidence="7" key="2">
    <citation type="journal article" date="2021" name="PeerJ">
        <title>Extensive microbial diversity within the chicken gut microbiome revealed by metagenomics and culture.</title>
        <authorList>
            <person name="Gilroy R."/>
            <person name="Ravi A."/>
            <person name="Getino M."/>
            <person name="Pursley I."/>
            <person name="Horton D.L."/>
            <person name="Alikhan N.F."/>
            <person name="Baker D."/>
            <person name="Gharbi K."/>
            <person name="Hall N."/>
            <person name="Watson M."/>
            <person name="Adriaenssens E.M."/>
            <person name="Foster-Nyarko E."/>
            <person name="Jarju S."/>
            <person name="Secka A."/>
            <person name="Antonio M."/>
            <person name="Oren A."/>
            <person name="Chaudhuri R.R."/>
            <person name="La Ragione R."/>
            <person name="Hildebrand F."/>
            <person name="Pallen M.J."/>
        </authorList>
    </citation>
    <scope>NUCLEOTIDE SEQUENCE</scope>
    <source>
        <strain evidence="7">CHK188-20938</strain>
    </source>
</reference>
<keyword evidence="5" id="KW-0804">Transcription</keyword>
<dbReference type="Gene3D" id="3.40.640.10">
    <property type="entry name" value="Type I PLP-dependent aspartate aminotransferase-like (Major domain)"/>
    <property type="match status" value="1"/>
</dbReference>
<dbReference type="InterPro" id="IPR000524">
    <property type="entry name" value="Tscrpt_reg_HTH_GntR"/>
</dbReference>
<dbReference type="InterPro" id="IPR036388">
    <property type="entry name" value="WH-like_DNA-bd_sf"/>
</dbReference>
<protein>
    <submittedName>
        <fullName evidence="7">PLP-dependent aminotransferase family protein</fullName>
    </submittedName>
</protein>
<evidence type="ECO:0000259" key="6">
    <source>
        <dbReference type="PROSITE" id="PS50949"/>
    </source>
</evidence>
<evidence type="ECO:0000313" key="7">
    <source>
        <dbReference type="EMBL" id="HIV25577.1"/>
    </source>
</evidence>
<evidence type="ECO:0000256" key="5">
    <source>
        <dbReference type="ARBA" id="ARBA00023163"/>
    </source>
</evidence>
<dbReference type="InterPro" id="IPR051446">
    <property type="entry name" value="HTH_trans_reg/aminotransferase"/>
</dbReference>
<dbReference type="InterPro" id="IPR015424">
    <property type="entry name" value="PyrdxlP-dep_Trfase"/>
</dbReference>
<dbReference type="GO" id="GO:0003700">
    <property type="term" value="F:DNA-binding transcription factor activity"/>
    <property type="evidence" value="ECO:0007669"/>
    <property type="project" value="InterPro"/>
</dbReference>
<sequence>MSFNSFLNYPMSWKPERSRLKRPIYLSLADQLEQDIAAGFLSPGTKLPPQRELADFLDINFTTVTRAYRICELKGLIYARTGSGTFVSPSAAKSVTISTDGPLPGSIDLGFVSSFEECNEMVADSIIAVTKKKQLAGLLDYKYPTGMPHHKAAAVNWLQTLGLQTDPEHLAIVSGTLNGLALTLSALFHPGNRIAVDLYTFANLIELARMYHLQLVPVSGDWEGMLAEELENQCRLNPVQGIFLMPSCGNPTTVMISESRKKALAAVIKKYGLILVEDDMHAFFSRLA</sequence>
<dbReference type="Pfam" id="PF00155">
    <property type="entry name" value="Aminotran_1_2"/>
    <property type="match status" value="1"/>
</dbReference>
<dbReference type="SUPFAM" id="SSF53383">
    <property type="entry name" value="PLP-dependent transferases"/>
    <property type="match status" value="1"/>
</dbReference>
<keyword evidence="3" id="KW-0805">Transcription regulation</keyword>
<organism evidence="7 8">
    <name type="scientific">Candidatus Scatomonas pullistercoris</name>
    <dbReference type="NCBI Taxonomy" id="2840920"/>
    <lineage>
        <taxon>Bacteria</taxon>
        <taxon>Bacillati</taxon>
        <taxon>Bacillota</taxon>
        <taxon>Clostridia</taxon>
        <taxon>Lachnospirales</taxon>
        <taxon>Lachnospiraceae</taxon>
        <taxon>Lachnospiraceae incertae sedis</taxon>
        <taxon>Candidatus Scatomonas</taxon>
    </lineage>
</organism>
<keyword evidence="4" id="KW-0238">DNA-binding</keyword>
<dbReference type="AlphaFoldDB" id="A0A9D1P3W6"/>
<comment type="similarity">
    <text evidence="1">In the C-terminal section; belongs to the class-I pyridoxal-phosphate-dependent aminotransferase family.</text>
</comment>
<dbReference type="CDD" id="cd07377">
    <property type="entry name" value="WHTH_GntR"/>
    <property type="match status" value="1"/>
</dbReference>
<dbReference type="Proteomes" id="UP000824169">
    <property type="component" value="Unassembled WGS sequence"/>
</dbReference>
<name>A0A9D1P3W6_9FIRM</name>
<reference evidence="7" key="1">
    <citation type="submission" date="2020-10" db="EMBL/GenBank/DDBJ databases">
        <authorList>
            <person name="Gilroy R."/>
        </authorList>
    </citation>
    <scope>NUCLEOTIDE SEQUENCE</scope>
    <source>
        <strain evidence="7">CHK188-20938</strain>
    </source>
</reference>
<dbReference type="GO" id="GO:0003677">
    <property type="term" value="F:DNA binding"/>
    <property type="evidence" value="ECO:0007669"/>
    <property type="project" value="UniProtKB-KW"/>
</dbReference>
<keyword evidence="7" id="KW-0032">Aminotransferase</keyword>
<dbReference type="Pfam" id="PF00392">
    <property type="entry name" value="GntR"/>
    <property type="match status" value="1"/>
</dbReference>
<evidence type="ECO:0000256" key="1">
    <source>
        <dbReference type="ARBA" id="ARBA00005384"/>
    </source>
</evidence>
<dbReference type="PANTHER" id="PTHR46577:SF1">
    <property type="entry name" value="HTH-TYPE TRANSCRIPTIONAL REGULATORY PROTEIN GABR"/>
    <property type="match status" value="1"/>
</dbReference>
<evidence type="ECO:0000256" key="2">
    <source>
        <dbReference type="ARBA" id="ARBA00022898"/>
    </source>
</evidence>
<dbReference type="InterPro" id="IPR036390">
    <property type="entry name" value="WH_DNA-bd_sf"/>
</dbReference>
<keyword evidence="7" id="KW-0808">Transferase</keyword>
<dbReference type="SMART" id="SM00345">
    <property type="entry name" value="HTH_GNTR"/>
    <property type="match status" value="1"/>
</dbReference>
<evidence type="ECO:0000256" key="4">
    <source>
        <dbReference type="ARBA" id="ARBA00023125"/>
    </source>
</evidence>
<dbReference type="GO" id="GO:0008483">
    <property type="term" value="F:transaminase activity"/>
    <property type="evidence" value="ECO:0007669"/>
    <property type="project" value="UniProtKB-KW"/>
</dbReference>
<dbReference type="PANTHER" id="PTHR46577">
    <property type="entry name" value="HTH-TYPE TRANSCRIPTIONAL REGULATORY PROTEIN GABR"/>
    <property type="match status" value="1"/>
</dbReference>
<evidence type="ECO:0000313" key="8">
    <source>
        <dbReference type="Proteomes" id="UP000824169"/>
    </source>
</evidence>
<dbReference type="EMBL" id="DVOO01000020">
    <property type="protein sequence ID" value="HIV25577.1"/>
    <property type="molecule type" value="Genomic_DNA"/>
</dbReference>
<dbReference type="InterPro" id="IPR015421">
    <property type="entry name" value="PyrdxlP-dep_Trfase_major"/>
</dbReference>
<dbReference type="Gene3D" id="1.10.10.10">
    <property type="entry name" value="Winged helix-like DNA-binding domain superfamily/Winged helix DNA-binding domain"/>
    <property type="match status" value="1"/>
</dbReference>
<dbReference type="PROSITE" id="PS50949">
    <property type="entry name" value="HTH_GNTR"/>
    <property type="match status" value="1"/>
</dbReference>
<proteinExistence type="inferred from homology"/>
<evidence type="ECO:0000256" key="3">
    <source>
        <dbReference type="ARBA" id="ARBA00023015"/>
    </source>
</evidence>
<comment type="caution">
    <text evidence="7">The sequence shown here is derived from an EMBL/GenBank/DDBJ whole genome shotgun (WGS) entry which is preliminary data.</text>
</comment>
<dbReference type="SUPFAM" id="SSF46785">
    <property type="entry name" value="Winged helix' DNA-binding domain"/>
    <property type="match status" value="1"/>
</dbReference>
<keyword evidence="2" id="KW-0663">Pyridoxal phosphate</keyword>
<feature type="domain" description="HTH gntR-type" evidence="6">
    <location>
        <begin position="22"/>
        <end position="90"/>
    </location>
</feature>